<proteinExistence type="predicted"/>
<protein>
    <submittedName>
        <fullName evidence="1">Uncharacterized protein</fullName>
    </submittedName>
</protein>
<dbReference type="HOGENOM" id="CLU_2132185_0_0_9"/>
<gene>
    <name evidence="1" type="ordered locus">Spy49_1514c</name>
</gene>
<dbReference type="KEGG" id="soz:Spy49_1514c"/>
<sequence length="113" mass="12811">MRPKRYPYQKNKLIIQSKNAKTKIELDSGKITINAEEIKVDDLVNKISKVRLANKEIAKTIGQDKKSTETVDSRISQLEKEVEGLKGVVGTAYRLATETYHRISKQFSTSVTE</sequence>
<dbReference type="AlphaFoldDB" id="A0A0H3C211"/>
<evidence type="ECO:0000313" key="2">
    <source>
        <dbReference type="Proteomes" id="UP000001039"/>
    </source>
</evidence>
<accession>A0A0H3C211</accession>
<dbReference type="Proteomes" id="UP000001039">
    <property type="component" value="Chromosome"/>
</dbReference>
<name>A0A0H3C211_STRPZ</name>
<reference evidence="1 2" key="1">
    <citation type="journal article" date="2008" name="J. Bacteriol.">
        <title>Genome sequence of a nephritogenic and highly transformable M49 strain of Streptococcus pyogenes.</title>
        <authorList>
            <person name="McShan W.M."/>
            <person name="Ferretti J.J."/>
            <person name="Karasawa T."/>
            <person name="Suvorov A.N."/>
            <person name="Lin S."/>
            <person name="Qin B."/>
            <person name="Jia H."/>
            <person name="Kenton S."/>
            <person name="Najar F."/>
            <person name="Wu H."/>
            <person name="Scott J."/>
            <person name="Roe B.A."/>
            <person name="Savic D.J."/>
        </authorList>
    </citation>
    <scope>NUCLEOTIDE SEQUENCE [LARGE SCALE GENOMIC DNA]</scope>
    <source>
        <strain evidence="1 2">NZ131</strain>
    </source>
</reference>
<dbReference type="EMBL" id="CP000829">
    <property type="protein sequence ID" value="ACI61780.1"/>
    <property type="molecule type" value="Genomic_DNA"/>
</dbReference>
<evidence type="ECO:0000313" key="1">
    <source>
        <dbReference type="EMBL" id="ACI61780.1"/>
    </source>
</evidence>
<organism evidence="1 2">
    <name type="scientific">Streptococcus pyogenes serotype M49 (strain NZ131)</name>
    <dbReference type="NCBI Taxonomy" id="471876"/>
    <lineage>
        <taxon>Bacteria</taxon>
        <taxon>Bacillati</taxon>
        <taxon>Bacillota</taxon>
        <taxon>Bacilli</taxon>
        <taxon>Lactobacillales</taxon>
        <taxon>Streptococcaceae</taxon>
        <taxon>Streptococcus</taxon>
    </lineage>
</organism>